<feature type="non-terminal residue" evidence="2">
    <location>
        <position position="1"/>
    </location>
</feature>
<gene>
    <name evidence="2" type="ORF">ARMSODRAFT_840080</name>
</gene>
<accession>A0A2H3B315</accession>
<proteinExistence type="predicted"/>
<evidence type="ECO:0000313" key="2">
    <source>
        <dbReference type="EMBL" id="PBK60398.1"/>
    </source>
</evidence>
<reference evidence="3" key="1">
    <citation type="journal article" date="2017" name="Nat. Ecol. Evol.">
        <title>Genome expansion and lineage-specific genetic innovations in the forest pathogenic fungi Armillaria.</title>
        <authorList>
            <person name="Sipos G."/>
            <person name="Prasanna A.N."/>
            <person name="Walter M.C."/>
            <person name="O'Connor E."/>
            <person name="Balint B."/>
            <person name="Krizsan K."/>
            <person name="Kiss B."/>
            <person name="Hess J."/>
            <person name="Varga T."/>
            <person name="Slot J."/>
            <person name="Riley R."/>
            <person name="Boka B."/>
            <person name="Rigling D."/>
            <person name="Barry K."/>
            <person name="Lee J."/>
            <person name="Mihaltcheva S."/>
            <person name="LaButti K."/>
            <person name="Lipzen A."/>
            <person name="Waldron R."/>
            <person name="Moloney N.M."/>
            <person name="Sperisen C."/>
            <person name="Kredics L."/>
            <person name="Vagvoelgyi C."/>
            <person name="Patrignani A."/>
            <person name="Fitzpatrick D."/>
            <person name="Nagy I."/>
            <person name="Doyle S."/>
            <person name="Anderson J.B."/>
            <person name="Grigoriev I.V."/>
            <person name="Gueldener U."/>
            <person name="Muensterkoetter M."/>
            <person name="Nagy L.G."/>
        </authorList>
    </citation>
    <scope>NUCLEOTIDE SEQUENCE [LARGE SCALE GENOMIC DNA]</scope>
    <source>
        <strain evidence="3">28-4</strain>
    </source>
</reference>
<organism evidence="2 3">
    <name type="scientific">Armillaria solidipes</name>
    <dbReference type="NCBI Taxonomy" id="1076256"/>
    <lineage>
        <taxon>Eukaryota</taxon>
        <taxon>Fungi</taxon>
        <taxon>Dikarya</taxon>
        <taxon>Basidiomycota</taxon>
        <taxon>Agaricomycotina</taxon>
        <taxon>Agaricomycetes</taxon>
        <taxon>Agaricomycetidae</taxon>
        <taxon>Agaricales</taxon>
        <taxon>Marasmiineae</taxon>
        <taxon>Physalacriaceae</taxon>
        <taxon>Armillaria</taxon>
    </lineage>
</organism>
<sequence length="77" mass="8462">LTEAELHCYLGHMSLTAARHLVTHGFVTGLELRKSPSGDPFFCEACIYAKTKRQSVPKVRQGGGASTFGEEIHSDVW</sequence>
<keyword evidence="3" id="KW-1185">Reference proteome</keyword>
<dbReference type="STRING" id="1076256.A0A2H3B315"/>
<evidence type="ECO:0000313" key="3">
    <source>
        <dbReference type="Proteomes" id="UP000218334"/>
    </source>
</evidence>
<dbReference type="EMBL" id="KZ293487">
    <property type="protein sequence ID" value="PBK60398.1"/>
    <property type="molecule type" value="Genomic_DNA"/>
</dbReference>
<feature type="non-terminal residue" evidence="2">
    <location>
        <position position="77"/>
    </location>
</feature>
<dbReference type="InterPro" id="IPR025724">
    <property type="entry name" value="GAG-pre-integrase_dom"/>
</dbReference>
<protein>
    <recommendedName>
        <fullName evidence="1">GAG-pre-integrase domain-containing protein</fullName>
    </recommendedName>
</protein>
<evidence type="ECO:0000259" key="1">
    <source>
        <dbReference type="Pfam" id="PF13976"/>
    </source>
</evidence>
<name>A0A2H3B315_9AGAR</name>
<feature type="domain" description="GAG-pre-integrase" evidence="1">
    <location>
        <begin position="7"/>
        <end position="50"/>
    </location>
</feature>
<dbReference type="AlphaFoldDB" id="A0A2H3B315"/>
<dbReference type="Pfam" id="PF13976">
    <property type="entry name" value="gag_pre-integrs"/>
    <property type="match status" value="1"/>
</dbReference>
<dbReference type="Proteomes" id="UP000218334">
    <property type="component" value="Unassembled WGS sequence"/>
</dbReference>